<dbReference type="Proteomes" id="UP000197138">
    <property type="component" value="Unassembled WGS sequence"/>
</dbReference>
<evidence type="ECO:0008006" key="5">
    <source>
        <dbReference type="Google" id="ProtNLM"/>
    </source>
</evidence>
<comment type="similarity">
    <text evidence="1">Belongs to the peptidase S8 family.</text>
</comment>
<keyword evidence="2" id="KW-0732">Signal</keyword>
<dbReference type="GO" id="GO:0006508">
    <property type="term" value="P:proteolysis"/>
    <property type="evidence" value="ECO:0007669"/>
    <property type="project" value="InterPro"/>
</dbReference>
<sequence>MLGFLTMDPVEIAATDVLASMDQAIADGVNLMSLSLGFEQSPYFEDMIATRALSAVTKEITVIHVAENNGPDSSTTFNAAPWSAPNSNGVADCPVTWSWSSTLVLSMAYVVVMIADLVIEHC</sequence>
<dbReference type="Gene3D" id="3.40.50.200">
    <property type="entry name" value="Peptidase S8/S53 domain"/>
    <property type="match status" value="1"/>
</dbReference>
<evidence type="ECO:0000313" key="3">
    <source>
        <dbReference type="EMBL" id="OWM80711.1"/>
    </source>
</evidence>
<proteinExistence type="inferred from homology"/>
<name>A0A218X876_PUNGR</name>
<reference evidence="4" key="1">
    <citation type="journal article" date="2017" name="Plant J.">
        <title>The pomegranate (Punica granatum L.) genome and the genomics of punicalagin biosynthesis.</title>
        <authorList>
            <person name="Qin G."/>
            <person name="Xu C."/>
            <person name="Ming R."/>
            <person name="Tang H."/>
            <person name="Guyot R."/>
            <person name="Kramer E.M."/>
            <person name="Hu Y."/>
            <person name="Yi X."/>
            <person name="Qi Y."/>
            <person name="Xu X."/>
            <person name="Gao Z."/>
            <person name="Pan H."/>
            <person name="Jian J."/>
            <person name="Tian Y."/>
            <person name="Yue Z."/>
            <person name="Xu Y."/>
        </authorList>
    </citation>
    <scope>NUCLEOTIDE SEQUENCE [LARGE SCALE GENOMIC DNA]</scope>
    <source>
        <strain evidence="4">cv. Dabenzi</strain>
    </source>
</reference>
<evidence type="ECO:0000256" key="2">
    <source>
        <dbReference type="ARBA" id="ARBA00022729"/>
    </source>
</evidence>
<dbReference type="SUPFAM" id="SSF52743">
    <property type="entry name" value="Subtilisin-like"/>
    <property type="match status" value="1"/>
</dbReference>
<dbReference type="InterPro" id="IPR036852">
    <property type="entry name" value="Peptidase_S8/S53_dom_sf"/>
</dbReference>
<dbReference type="PANTHER" id="PTHR10795">
    <property type="entry name" value="PROPROTEIN CONVERTASE SUBTILISIN/KEXIN"/>
    <property type="match status" value="1"/>
</dbReference>
<gene>
    <name evidence="3" type="ORF">CDL15_Pgr006741</name>
</gene>
<dbReference type="InterPro" id="IPR045051">
    <property type="entry name" value="SBT"/>
</dbReference>
<dbReference type="AlphaFoldDB" id="A0A218X876"/>
<comment type="caution">
    <text evidence="3">The sequence shown here is derived from an EMBL/GenBank/DDBJ whole genome shotgun (WGS) entry which is preliminary data.</text>
</comment>
<dbReference type="GO" id="GO:0004252">
    <property type="term" value="F:serine-type endopeptidase activity"/>
    <property type="evidence" value="ECO:0007669"/>
    <property type="project" value="InterPro"/>
</dbReference>
<accession>A0A218X876</accession>
<evidence type="ECO:0000313" key="4">
    <source>
        <dbReference type="Proteomes" id="UP000197138"/>
    </source>
</evidence>
<dbReference type="EMBL" id="MTKT01002214">
    <property type="protein sequence ID" value="OWM80711.1"/>
    <property type="molecule type" value="Genomic_DNA"/>
</dbReference>
<evidence type="ECO:0000256" key="1">
    <source>
        <dbReference type="ARBA" id="ARBA00011073"/>
    </source>
</evidence>
<protein>
    <recommendedName>
        <fullName evidence="5">Peptidase S8/S53 domain-containing protein</fullName>
    </recommendedName>
</protein>
<organism evidence="3 4">
    <name type="scientific">Punica granatum</name>
    <name type="common">Pomegranate</name>
    <dbReference type="NCBI Taxonomy" id="22663"/>
    <lineage>
        <taxon>Eukaryota</taxon>
        <taxon>Viridiplantae</taxon>
        <taxon>Streptophyta</taxon>
        <taxon>Embryophyta</taxon>
        <taxon>Tracheophyta</taxon>
        <taxon>Spermatophyta</taxon>
        <taxon>Magnoliopsida</taxon>
        <taxon>eudicotyledons</taxon>
        <taxon>Gunneridae</taxon>
        <taxon>Pentapetalae</taxon>
        <taxon>rosids</taxon>
        <taxon>malvids</taxon>
        <taxon>Myrtales</taxon>
        <taxon>Lythraceae</taxon>
        <taxon>Punica</taxon>
    </lineage>
</organism>